<dbReference type="GO" id="GO:0005634">
    <property type="term" value="C:nucleus"/>
    <property type="evidence" value="ECO:0007669"/>
    <property type="project" value="UniProtKB-SubCell"/>
</dbReference>
<evidence type="ECO:0000256" key="2">
    <source>
        <dbReference type="ARBA" id="ARBA00022723"/>
    </source>
</evidence>
<dbReference type="GeneID" id="68349470"/>
<dbReference type="AlphaFoldDB" id="A0A9P8SMV4"/>
<dbReference type="InterPro" id="IPR052035">
    <property type="entry name" value="ZnF_BED_domain_contain"/>
</dbReference>
<dbReference type="OrthoDB" id="5095804at2759"/>
<evidence type="ECO:0000256" key="1">
    <source>
        <dbReference type="ARBA" id="ARBA00004123"/>
    </source>
</evidence>
<keyword evidence="4" id="KW-0862">Zinc</keyword>
<dbReference type="GO" id="GO:0008270">
    <property type="term" value="F:zinc ion binding"/>
    <property type="evidence" value="ECO:0007669"/>
    <property type="project" value="UniProtKB-KW"/>
</dbReference>
<keyword evidence="5" id="KW-0539">Nucleus</keyword>
<evidence type="ECO:0000256" key="5">
    <source>
        <dbReference type="ARBA" id="ARBA00023242"/>
    </source>
</evidence>
<evidence type="ECO:0000313" key="7">
    <source>
        <dbReference type="Proteomes" id="UP000824596"/>
    </source>
</evidence>
<organism evidence="6 7">
    <name type="scientific">Hirsutella rhossiliensis</name>
    <dbReference type="NCBI Taxonomy" id="111463"/>
    <lineage>
        <taxon>Eukaryota</taxon>
        <taxon>Fungi</taxon>
        <taxon>Dikarya</taxon>
        <taxon>Ascomycota</taxon>
        <taxon>Pezizomycotina</taxon>
        <taxon>Sordariomycetes</taxon>
        <taxon>Hypocreomycetidae</taxon>
        <taxon>Hypocreales</taxon>
        <taxon>Ophiocordycipitaceae</taxon>
        <taxon>Hirsutella</taxon>
    </lineage>
</organism>
<proteinExistence type="predicted"/>
<accession>A0A9P8SMV4</accession>
<dbReference type="PANTHER" id="PTHR46481:SF10">
    <property type="entry name" value="ZINC FINGER BED DOMAIN-CONTAINING PROTEIN 39"/>
    <property type="match status" value="1"/>
</dbReference>
<comment type="caution">
    <text evidence="6">The sequence shown here is derived from an EMBL/GenBank/DDBJ whole genome shotgun (WGS) entry which is preliminary data.</text>
</comment>
<evidence type="ECO:0000256" key="4">
    <source>
        <dbReference type="ARBA" id="ARBA00022833"/>
    </source>
</evidence>
<dbReference type="RefSeq" id="XP_044725212.1">
    <property type="nucleotide sequence ID" value="XM_044858812.1"/>
</dbReference>
<keyword evidence="7" id="KW-1185">Reference proteome</keyword>
<keyword evidence="2" id="KW-0479">Metal-binding</keyword>
<name>A0A9P8SMV4_9HYPO</name>
<keyword evidence="3" id="KW-0863">Zinc-finger</keyword>
<gene>
    <name evidence="6" type="ORF">HRG_00341</name>
</gene>
<evidence type="ECO:0008006" key="8">
    <source>
        <dbReference type="Google" id="ProtNLM"/>
    </source>
</evidence>
<protein>
    <recommendedName>
        <fullName evidence="8">BED-type domain-containing protein</fullName>
    </recommendedName>
</protein>
<reference evidence="6" key="1">
    <citation type="submission" date="2021-09" db="EMBL/GenBank/DDBJ databases">
        <title>A high-quality genome of the endoparasitic fungus Hirsutella rhossiliensis with a comparison of Hirsutella genomes reveals transposable elements contributing to genome size variation.</title>
        <authorList>
            <person name="Lin R."/>
            <person name="Jiao Y."/>
            <person name="Sun X."/>
            <person name="Ling J."/>
            <person name="Xie B."/>
            <person name="Cheng X."/>
        </authorList>
    </citation>
    <scope>NUCLEOTIDE SEQUENCE</scope>
    <source>
        <strain evidence="6">HR02</strain>
    </source>
</reference>
<dbReference type="PANTHER" id="PTHR46481">
    <property type="entry name" value="ZINC FINGER BED DOMAIN-CONTAINING PROTEIN 4"/>
    <property type="match status" value="1"/>
</dbReference>
<sequence>MGDYLDSLPSAGPQGSREWETFPWQHFRGYTKSQRAGKLKSLWVCGTCSVKKSPQGPPSFAAKGTTNIERHLHDAHRISGPLGKRLPKGTTTKKRSIAQFFELDANDGKEQALINTLKNHFDKNVFQSLLLAWITESNVAFRAIEAPRFRSLLDYLNPSIGLTQSHMTHTTIRSRLFEEYHQYKGVVVAEVITSFEIQDKIGYFTLDNAENNDTAMRALDDEVFDSEDRTNILDLAQHNLWRKRLTYLLRSLQEKKDGTKRPVDVVTYNMTRWLSHYKMMDRALPSRISRRPCRDRTVRAQQRQVEK</sequence>
<dbReference type="Proteomes" id="UP000824596">
    <property type="component" value="Unassembled WGS sequence"/>
</dbReference>
<dbReference type="EMBL" id="JAIZPD010000001">
    <property type="protein sequence ID" value="KAH0967699.1"/>
    <property type="molecule type" value="Genomic_DNA"/>
</dbReference>
<evidence type="ECO:0000313" key="6">
    <source>
        <dbReference type="EMBL" id="KAH0967699.1"/>
    </source>
</evidence>
<evidence type="ECO:0000256" key="3">
    <source>
        <dbReference type="ARBA" id="ARBA00022771"/>
    </source>
</evidence>
<comment type="subcellular location">
    <subcellularLocation>
        <location evidence="1">Nucleus</location>
    </subcellularLocation>
</comment>